<gene>
    <name evidence="5" type="ORF">Tsubulata_007136</name>
</gene>
<dbReference type="SMART" id="SM00979">
    <property type="entry name" value="TIFY"/>
    <property type="match status" value="1"/>
</dbReference>
<dbReference type="AlphaFoldDB" id="A0A9Q0F667"/>
<keyword evidence="2" id="KW-0539">Nucleus</keyword>
<feature type="domain" description="Tify" evidence="4">
    <location>
        <begin position="40"/>
        <end position="74"/>
    </location>
</feature>
<dbReference type="PANTHER" id="PTHR33077">
    <property type="entry name" value="PROTEIN TIFY 4A-RELATED-RELATED"/>
    <property type="match status" value="1"/>
</dbReference>
<dbReference type="GO" id="GO:2000022">
    <property type="term" value="P:regulation of jasmonic acid mediated signaling pathway"/>
    <property type="evidence" value="ECO:0007669"/>
    <property type="project" value="UniProtKB-UniRule"/>
</dbReference>
<proteinExistence type="inferred from homology"/>
<reference evidence="5" key="2">
    <citation type="journal article" date="2023" name="Plants (Basel)">
        <title>Annotation of the Turnera subulata (Passifloraceae) Draft Genome Reveals the S-Locus Evolved after the Divergence of Turneroideae from Passifloroideae in a Stepwise Manner.</title>
        <authorList>
            <person name="Henning P.M."/>
            <person name="Roalson E.H."/>
            <person name="Mir W."/>
            <person name="McCubbin A.G."/>
            <person name="Shore J.S."/>
        </authorList>
    </citation>
    <scope>NUCLEOTIDE SEQUENCE</scope>
    <source>
        <strain evidence="5">F60SS</strain>
    </source>
</reference>
<feature type="compositionally biased region" description="Basic and acidic residues" evidence="3">
    <location>
        <begin position="28"/>
        <end position="44"/>
    </location>
</feature>
<dbReference type="PANTHER" id="PTHR33077:SF17">
    <property type="entry name" value="PROTEIN TIFY 5B"/>
    <property type="match status" value="1"/>
</dbReference>
<comment type="function">
    <text evidence="2">Repressor of jasmonate responses.</text>
</comment>
<evidence type="ECO:0000313" key="6">
    <source>
        <dbReference type="Proteomes" id="UP001141552"/>
    </source>
</evidence>
<feature type="region of interest" description="Disordered" evidence="3">
    <location>
        <begin position="11"/>
        <end position="46"/>
    </location>
</feature>
<dbReference type="Proteomes" id="UP001141552">
    <property type="component" value="Unassembled WGS sequence"/>
</dbReference>
<dbReference type="InterPro" id="IPR040390">
    <property type="entry name" value="TIFY/JAZ"/>
</dbReference>
<comment type="domain">
    <text evidence="2">The jas domain is required for interaction with COI1.</text>
</comment>
<dbReference type="InterPro" id="IPR010399">
    <property type="entry name" value="Tify_dom"/>
</dbReference>
<dbReference type="GO" id="GO:0005634">
    <property type="term" value="C:nucleus"/>
    <property type="evidence" value="ECO:0007669"/>
    <property type="project" value="UniProtKB-SubCell"/>
</dbReference>
<evidence type="ECO:0000256" key="1">
    <source>
        <dbReference type="ARBA" id="ARBA00008614"/>
    </source>
</evidence>
<comment type="similarity">
    <text evidence="1 2">Belongs to the TIFY/JAZ family.</text>
</comment>
<reference evidence="5" key="1">
    <citation type="submission" date="2022-02" db="EMBL/GenBank/DDBJ databases">
        <authorList>
            <person name="Henning P.M."/>
            <person name="McCubbin A.G."/>
            <person name="Shore J.S."/>
        </authorList>
    </citation>
    <scope>NUCLEOTIDE SEQUENCE</scope>
    <source>
        <strain evidence="5">F60SS</strain>
        <tissue evidence="5">Leaves</tissue>
    </source>
</reference>
<feature type="region of interest" description="Disordered" evidence="3">
    <location>
        <begin position="74"/>
        <end position="112"/>
    </location>
</feature>
<evidence type="ECO:0000256" key="2">
    <source>
        <dbReference type="RuleBase" id="RU369065"/>
    </source>
</evidence>
<dbReference type="GO" id="GO:0031347">
    <property type="term" value="P:regulation of defense response"/>
    <property type="evidence" value="ECO:0007669"/>
    <property type="project" value="UniProtKB-UniRule"/>
</dbReference>
<evidence type="ECO:0000256" key="3">
    <source>
        <dbReference type="SAM" id="MobiDB-lite"/>
    </source>
</evidence>
<dbReference type="InterPro" id="IPR018467">
    <property type="entry name" value="CCT_CS"/>
</dbReference>
<dbReference type="GO" id="GO:0009611">
    <property type="term" value="P:response to wounding"/>
    <property type="evidence" value="ECO:0007669"/>
    <property type="project" value="UniProtKB-UniRule"/>
</dbReference>
<dbReference type="EMBL" id="JAKUCV010007142">
    <property type="protein sequence ID" value="KAJ4824587.1"/>
    <property type="molecule type" value="Genomic_DNA"/>
</dbReference>
<name>A0A9Q0F667_9ROSI</name>
<keyword evidence="2" id="KW-1184">Jasmonic acid signaling pathway</keyword>
<dbReference type="Pfam" id="PF06200">
    <property type="entry name" value="tify"/>
    <property type="match status" value="1"/>
</dbReference>
<organism evidence="5 6">
    <name type="scientific">Turnera subulata</name>
    <dbReference type="NCBI Taxonomy" id="218843"/>
    <lineage>
        <taxon>Eukaryota</taxon>
        <taxon>Viridiplantae</taxon>
        <taxon>Streptophyta</taxon>
        <taxon>Embryophyta</taxon>
        <taxon>Tracheophyta</taxon>
        <taxon>Spermatophyta</taxon>
        <taxon>Magnoliopsida</taxon>
        <taxon>eudicotyledons</taxon>
        <taxon>Gunneridae</taxon>
        <taxon>Pentapetalae</taxon>
        <taxon>rosids</taxon>
        <taxon>fabids</taxon>
        <taxon>Malpighiales</taxon>
        <taxon>Passifloraceae</taxon>
        <taxon>Turnera</taxon>
    </lineage>
</organism>
<comment type="caution">
    <text evidence="5">The sequence shown here is derived from an EMBL/GenBank/DDBJ whole genome shotgun (WGS) entry which is preliminary data.</text>
</comment>
<protein>
    <recommendedName>
        <fullName evidence="2">Protein TIFY</fullName>
    </recommendedName>
    <alternativeName>
        <fullName evidence="2">Jasmonate ZIM domain-containing protein</fullName>
    </alternativeName>
</protein>
<evidence type="ECO:0000259" key="4">
    <source>
        <dbReference type="PROSITE" id="PS51320"/>
    </source>
</evidence>
<dbReference type="Pfam" id="PF09425">
    <property type="entry name" value="Jas_motif"/>
    <property type="match status" value="1"/>
</dbReference>
<keyword evidence="6" id="KW-1185">Reference proteome</keyword>
<sequence>MRNNNCNLELRLFPAPDDDQNLLQPTMSKREEESRESESPEPRHQQLTIFYNGEVCVADVTELQARAILLLASREIEDKLRTPTPTGRKSSEPASPTLPPPPQLSSSPITGLSMKRSLQRFLQKRKHRVQATTSPYYR</sequence>
<dbReference type="OrthoDB" id="782771at2759"/>
<dbReference type="PROSITE" id="PS51320">
    <property type="entry name" value="TIFY"/>
    <property type="match status" value="1"/>
</dbReference>
<comment type="subcellular location">
    <subcellularLocation>
        <location evidence="2">Nucleus</location>
    </subcellularLocation>
</comment>
<evidence type="ECO:0000313" key="5">
    <source>
        <dbReference type="EMBL" id="KAJ4824587.1"/>
    </source>
</evidence>
<accession>A0A9Q0F667</accession>